<dbReference type="GO" id="GO:0015562">
    <property type="term" value="F:efflux transmembrane transporter activity"/>
    <property type="evidence" value="ECO:0007669"/>
    <property type="project" value="InterPro"/>
</dbReference>
<dbReference type="SUPFAM" id="SSF56954">
    <property type="entry name" value="Outer membrane efflux proteins (OEP)"/>
    <property type="match status" value="1"/>
</dbReference>
<evidence type="ECO:0000256" key="4">
    <source>
        <dbReference type="ARBA" id="ARBA00022452"/>
    </source>
</evidence>
<evidence type="ECO:0000313" key="10">
    <source>
        <dbReference type="Proteomes" id="UP000078295"/>
    </source>
</evidence>
<dbReference type="GO" id="GO:1990281">
    <property type="term" value="C:efflux pump complex"/>
    <property type="evidence" value="ECO:0007669"/>
    <property type="project" value="TreeGrafter"/>
</dbReference>
<dbReference type="RefSeq" id="WP_064604009.1">
    <property type="nucleotide sequence ID" value="NZ_JAABLA010000002.1"/>
</dbReference>
<gene>
    <name evidence="9" type="ORF">AO370_1352</name>
</gene>
<dbReference type="GO" id="GO:0009279">
    <property type="term" value="C:cell outer membrane"/>
    <property type="evidence" value="ECO:0007669"/>
    <property type="project" value="UniProtKB-SubCell"/>
</dbReference>
<protein>
    <submittedName>
        <fullName evidence="9">Outer membrane protein</fullName>
    </submittedName>
</protein>
<dbReference type="PANTHER" id="PTHR30026:SF22">
    <property type="entry name" value="OUTER MEMBRANE EFFLUX PROTEIN"/>
    <property type="match status" value="1"/>
</dbReference>
<evidence type="ECO:0000313" key="9">
    <source>
        <dbReference type="EMBL" id="OAV25275.1"/>
    </source>
</evidence>
<comment type="caution">
    <text evidence="9">The sequence shown here is derived from an EMBL/GenBank/DDBJ whole genome shotgun (WGS) entry which is preliminary data.</text>
</comment>
<organism evidence="9 10">
    <name type="scientific">Moraxella catarrhalis</name>
    <name type="common">Branhamella catarrhalis</name>
    <dbReference type="NCBI Taxonomy" id="480"/>
    <lineage>
        <taxon>Bacteria</taxon>
        <taxon>Pseudomonadati</taxon>
        <taxon>Pseudomonadota</taxon>
        <taxon>Gammaproteobacteria</taxon>
        <taxon>Moraxellales</taxon>
        <taxon>Moraxellaceae</taxon>
        <taxon>Moraxella</taxon>
    </lineage>
</organism>
<evidence type="ECO:0000256" key="3">
    <source>
        <dbReference type="ARBA" id="ARBA00022448"/>
    </source>
</evidence>
<dbReference type="Pfam" id="PF02321">
    <property type="entry name" value="OEP"/>
    <property type="match status" value="2"/>
</dbReference>
<comment type="similarity">
    <text evidence="2">Belongs to the outer membrane factor (OMF) (TC 1.B.17) family.</text>
</comment>
<dbReference type="AlphaFoldDB" id="A0AB36DNN4"/>
<keyword evidence="5" id="KW-0812">Transmembrane</keyword>
<evidence type="ECO:0000256" key="6">
    <source>
        <dbReference type="ARBA" id="ARBA00023136"/>
    </source>
</evidence>
<feature type="compositionally biased region" description="Basic and acidic residues" evidence="8">
    <location>
        <begin position="518"/>
        <end position="529"/>
    </location>
</feature>
<reference evidence="9 10" key="1">
    <citation type="journal article" date="2016" name="Genome Biol. Evol.">
        <title>Comparative Genomic Analyses of the Moraxella catarrhalis Serosensitive and Seroresistant Lineages Demonstrate Their Independent Evolution.</title>
        <authorList>
            <person name="Earl J.P."/>
            <person name="de Vries S.P."/>
            <person name="Ahmed A."/>
            <person name="Powell E."/>
            <person name="Schultz M.P."/>
            <person name="Hermans P.W."/>
            <person name="Hill D.J."/>
            <person name="Zhou Z."/>
            <person name="Constantinidou C.I."/>
            <person name="Hu F.Z."/>
            <person name="Bootsma H.J."/>
            <person name="Ehrlich G.D."/>
        </authorList>
    </citation>
    <scope>NUCLEOTIDE SEQUENCE [LARGE SCALE GENOMIC DNA]</scope>
    <source>
        <strain evidence="9 10">F23</strain>
    </source>
</reference>
<evidence type="ECO:0000256" key="5">
    <source>
        <dbReference type="ARBA" id="ARBA00022692"/>
    </source>
</evidence>
<evidence type="ECO:0000256" key="1">
    <source>
        <dbReference type="ARBA" id="ARBA00004442"/>
    </source>
</evidence>
<evidence type="ECO:0000256" key="8">
    <source>
        <dbReference type="SAM" id="MobiDB-lite"/>
    </source>
</evidence>
<dbReference type="Proteomes" id="UP000078295">
    <property type="component" value="Unassembled WGS sequence"/>
</dbReference>
<feature type="region of interest" description="Disordered" evidence="8">
    <location>
        <begin position="497"/>
        <end position="535"/>
    </location>
</feature>
<evidence type="ECO:0000256" key="7">
    <source>
        <dbReference type="ARBA" id="ARBA00023237"/>
    </source>
</evidence>
<dbReference type="InterPro" id="IPR051906">
    <property type="entry name" value="TolC-like"/>
</dbReference>
<dbReference type="InterPro" id="IPR003423">
    <property type="entry name" value="OMP_efflux"/>
</dbReference>
<keyword evidence="7" id="KW-0998">Cell outer membrane</keyword>
<dbReference type="GO" id="GO:0015288">
    <property type="term" value="F:porin activity"/>
    <property type="evidence" value="ECO:0007669"/>
    <property type="project" value="TreeGrafter"/>
</dbReference>
<keyword evidence="6" id="KW-0472">Membrane</keyword>
<dbReference type="Gene3D" id="1.20.1600.10">
    <property type="entry name" value="Outer membrane efflux proteins (OEP)"/>
    <property type="match status" value="1"/>
</dbReference>
<keyword evidence="4" id="KW-1134">Transmembrane beta strand</keyword>
<accession>A0AB36DNN4</accession>
<proteinExistence type="inferred from homology"/>
<comment type="subcellular location">
    <subcellularLocation>
        <location evidence="1">Cell outer membrane</location>
    </subcellularLocation>
</comment>
<dbReference type="EMBL" id="LXHQ01000031">
    <property type="protein sequence ID" value="OAV25275.1"/>
    <property type="molecule type" value="Genomic_DNA"/>
</dbReference>
<dbReference type="PANTHER" id="PTHR30026">
    <property type="entry name" value="OUTER MEMBRANE PROTEIN TOLC"/>
    <property type="match status" value="1"/>
</dbReference>
<keyword evidence="3" id="KW-0813">Transport</keyword>
<evidence type="ECO:0000256" key="2">
    <source>
        <dbReference type="ARBA" id="ARBA00007613"/>
    </source>
</evidence>
<sequence length="535" mass="60029">MIYYFYKQSVKVLSKKHRLAQIAIAMMGALVVPSYANINPLHIDQLIGMAVQTHPLVGAAIASQQATAEGVTAAKLGYLPTPSLSSQYNSHDGSVIGFAISQPLWTGGKLTADVNRAINDDKAAAAKIIEQQNEVAKNTIDVWQSYIYALSLQELYINNIKQLEEFEAMMTRRVSQGVSAKIELDLVTNRILQDQNALQGAIEQQRIAEARLEQMIGAPVGRPSGMNIVEMAKQAKEQSQGYGDLAFAQISENHPSVIRQRFEIDSARYEVKSQRASQLPTVYVQYKNNYHHRNNRFDDDVMLGVSYNPGAGFSNIALAKASEARVQSLIQSQEAVRRTVMENIQTQYQQFISARDQELSLTAAVAGAQIVLNSYRRQFIAGRKSWLEVLNSLRDQAQYEQQLRHVQTQMVANFYKLQVDFALMPWQKESIRFIQKPVGEFAPFGHVKDELNQYLSSKQSPQPSASVVSDQYIISQPPPIEPMIRDVTDTTDAWQYHQEEQENQPNIDGNKAALDQKNTLDDEPSKNDHSLPPSQ</sequence>
<name>A0AB36DNN4_MORCA</name>